<evidence type="ECO:0000256" key="3">
    <source>
        <dbReference type="ARBA" id="ARBA00022622"/>
    </source>
</evidence>
<feature type="chain" id="PRO_5002166306" description="Copper acquisition factor BIM1-like domain-containing protein" evidence="8">
    <location>
        <begin position="18"/>
        <end position="209"/>
    </location>
</feature>
<dbReference type="EMBL" id="KN831982">
    <property type="protein sequence ID" value="KIO02427.1"/>
    <property type="molecule type" value="Genomic_DNA"/>
</dbReference>
<reference evidence="10 11" key="1">
    <citation type="submission" date="2014-04" db="EMBL/GenBank/DDBJ databases">
        <authorList>
            <consortium name="DOE Joint Genome Institute"/>
            <person name="Kuo A."/>
            <person name="Kohler A."/>
            <person name="Costa M.D."/>
            <person name="Nagy L.G."/>
            <person name="Floudas D."/>
            <person name="Copeland A."/>
            <person name="Barry K.W."/>
            <person name="Cichocki N."/>
            <person name="Veneault-Fourrey C."/>
            <person name="LaButti K."/>
            <person name="Lindquist E.A."/>
            <person name="Lipzen A."/>
            <person name="Lundell T."/>
            <person name="Morin E."/>
            <person name="Murat C."/>
            <person name="Sun H."/>
            <person name="Tunlid A."/>
            <person name="Henrissat B."/>
            <person name="Grigoriev I.V."/>
            <person name="Hibbett D.S."/>
            <person name="Martin F."/>
            <person name="Nordberg H.P."/>
            <person name="Cantor M.N."/>
            <person name="Hua S.X."/>
        </authorList>
    </citation>
    <scope>NUCLEOTIDE SEQUENCE [LARGE SCALE GENOMIC DNA]</scope>
    <source>
        <strain evidence="10 11">Marx 270</strain>
    </source>
</reference>
<dbReference type="Proteomes" id="UP000054217">
    <property type="component" value="Unassembled WGS sequence"/>
</dbReference>
<feature type="domain" description="Copper acquisition factor BIM1-like" evidence="9">
    <location>
        <begin position="16"/>
        <end position="166"/>
    </location>
</feature>
<comment type="subcellular location">
    <subcellularLocation>
        <location evidence="1">Cell membrane</location>
        <topology evidence="1">Lipid-anchor</topology>
        <topology evidence="1">GPI-anchor</topology>
    </subcellularLocation>
</comment>
<evidence type="ECO:0000313" key="10">
    <source>
        <dbReference type="EMBL" id="KIO02427.1"/>
    </source>
</evidence>
<feature type="signal peptide" evidence="8">
    <location>
        <begin position="1"/>
        <end position="17"/>
    </location>
</feature>
<keyword evidence="11" id="KW-1185">Reference proteome</keyword>
<evidence type="ECO:0000259" key="9">
    <source>
        <dbReference type="Pfam" id="PF20238"/>
    </source>
</evidence>
<accession>A0A0C3JYH6</accession>
<gene>
    <name evidence="10" type="ORF">M404DRAFT_1002451</name>
</gene>
<keyword evidence="6" id="KW-0325">Glycoprotein</keyword>
<evidence type="ECO:0000256" key="6">
    <source>
        <dbReference type="ARBA" id="ARBA00023180"/>
    </source>
</evidence>
<name>A0A0C3JYH6_PISTI</name>
<keyword evidence="5" id="KW-0472">Membrane</keyword>
<dbReference type="AlphaFoldDB" id="A0A0C3JYH6"/>
<evidence type="ECO:0000256" key="7">
    <source>
        <dbReference type="ARBA" id="ARBA00023288"/>
    </source>
</evidence>
<dbReference type="CDD" id="cd21176">
    <property type="entry name" value="LPMO_auxiliary-like"/>
    <property type="match status" value="1"/>
</dbReference>
<dbReference type="STRING" id="870435.A0A0C3JYH6"/>
<dbReference type="InterPro" id="IPR046936">
    <property type="entry name" value="BIM1-like"/>
</dbReference>
<protein>
    <recommendedName>
        <fullName evidence="9">Copper acquisition factor BIM1-like domain-containing protein</fullName>
    </recommendedName>
</protein>
<evidence type="ECO:0000256" key="5">
    <source>
        <dbReference type="ARBA" id="ARBA00023136"/>
    </source>
</evidence>
<evidence type="ECO:0000256" key="1">
    <source>
        <dbReference type="ARBA" id="ARBA00004609"/>
    </source>
</evidence>
<keyword evidence="2" id="KW-1003">Cell membrane</keyword>
<evidence type="ECO:0000313" key="11">
    <source>
        <dbReference type="Proteomes" id="UP000054217"/>
    </source>
</evidence>
<keyword evidence="3" id="KW-0336">GPI-anchor</keyword>
<evidence type="ECO:0000256" key="2">
    <source>
        <dbReference type="ARBA" id="ARBA00022475"/>
    </source>
</evidence>
<keyword evidence="7" id="KW-0449">Lipoprotein</keyword>
<reference evidence="11" key="2">
    <citation type="submission" date="2015-01" db="EMBL/GenBank/DDBJ databases">
        <title>Evolutionary Origins and Diversification of the Mycorrhizal Mutualists.</title>
        <authorList>
            <consortium name="DOE Joint Genome Institute"/>
            <consortium name="Mycorrhizal Genomics Consortium"/>
            <person name="Kohler A."/>
            <person name="Kuo A."/>
            <person name="Nagy L.G."/>
            <person name="Floudas D."/>
            <person name="Copeland A."/>
            <person name="Barry K.W."/>
            <person name="Cichocki N."/>
            <person name="Veneault-Fourrey C."/>
            <person name="LaButti K."/>
            <person name="Lindquist E.A."/>
            <person name="Lipzen A."/>
            <person name="Lundell T."/>
            <person name="Morin E."/>
            <person name="Murat C."/>
            <person name="Riley R."/>
            <person name="Ohm R."/>
            <person name="Sun H."/>
            <person name="Tunlid A."/>
            <person name="Henrissat B."/>
            <person name="Grigoriev I.V."/>
            <person name="Hibbett D.S."/>
            <person name="Martin F."/>
        </authorList>
    </citation>
    <scope>NUCLEOTIDE SEQUENCE [LARGE SCALE GENOMIC DNA]</scope>
    <source>
        <strain evidence="11">Marx 270</strain>
    </source>
</reference>
<dbReference type="OrthoDB" id="2146436at2759"/>
<dbReference type="GO" id="GO:0005886">
    <property type="term" value="C:plasma membrane"/>
    <property type="evidence" value="ECO:0007669"/>
    <property type="project" value="UniProtKB-SubCell"/>
</dbReference>
<sequence length="209" mass="21433">MQLATFLPLVLAAVVNAHFQLQYPIPRGPFVEDQEPTFCDGYTDAVSNRTVFPLANGVINLNSEHPQWAVGVIVSTQQDPTSFAAFNSSSGYQMAVQFFETSGEGQYCFPIDLASSGVSGIQDGANVTIQVVYDGGDGTLYQCADLTLSANVTAPSNATSTCTNVTVTASGTAAAAAATATSTGGAKKDGIAVSGIVATALMALGLSFV</sequence>
<dbReference type="InParanoid" id="A0A0C3JYH6"/>
<dbReference type="Pfam" id="PF20238">
    <property type="entry name" value="BIM1-like_dom"/>
    <property type="match status" value="1"/>
</dbReference>
<proteinExistence type="predicted"/>
<dbReference type="InterPro" id="IPR046530">
    <property type="entry name" value="BIM1-like_dom"/>
</dbReference>
<organism evidence="10 11">
    <name type="scientific">Pisolithus tinctorius Marx 270</name>
    <dbReference type="NCBI Taxonomy" id="870435"/>
    <lineage>
        <taxon>Eukaryota</taxon>
        <taxon>Fungi</taxon>
        <taxon>Dikarya</taxon>
        <taxon>Basidiomycota</taxon>
        <taxon>Agaricomycotina</taxon>
        <taxon>Agaricomycetes</taxon>
        <taxon>Agaricomycetidae</taxon>
        <taxon>Boletales</taxon>
        <taxon>Sclerodermatineae</taxon>
        <taxon>Pisolithaceae</taxon>
        <taxon>Pisolithus</taxon>
    </lineage>
</organism>
<dbReference type="PANTHER" id="PTHR34992">
    <property type="entry name" value="HYPHAL ANASTAMOSIS-7 PROTEIN"/>
    <property type="match status" value="1"/>
</dbReference>
<dbReference type="GO" id="GO:0098552">
    <property type="term" value="C:side of membrane"/>
    <property type="evidence" value="ECO:0007669"/>
    <property type="project" value="UniProtKB-KW"/>
</dbReference>
<evidence type="ECO:0000256" key="8">
    <source>
        <dbReference type="SAM" id="SignalP"/>
    </source>
</evidence>
<dbReference type="HOGENOM" id="CLU_070647_3_0_1"/>
<evidence type="ECO:0000256" key="4">
    <source>
        <dbReference type="ARBA" id="ARBA00022729"/>
    </source>
</evidence>
<keyword evidence="4 8" id="KW-0732">Signal</keyword>